<feature type="non-terminal residue" evidence="1">
    <location>
        <position position="56"/>
    </location>
</feature>
<organism evidence="1 2">
    <name type="scientific">Datura stramonium</name>
    <name type="common">Jimsonweed</name>
    <name type="synonym">Common thornapple</name>
    <dbReference type="NCBI Taxonomy" id="4076"/>
    <lineage>
        <taxon>Eukaryota</taxon>
        <taxon>Viridiplantae</taxon>
        <taxon>Streptophyta</taxon>
        <taxon>Embryophyta</taxon>
        <taxon>Tracheophyta</taxon>
        <taxon>Spermatophyta</taxon>
        <taxon>Magnoliopsida</taxon>
        <taxon>eudicotyledons</taxon>
        <taxon>Gunneridae</taxon>
        <taxon>Pentapetalae</taxon>
        <taxon>asterids</taxon>
        <taxon>lamiids</taxon>
        <taxon>Solanales</taxon>
        <taxon>Solanaceae</taxon>
        <taxon>Solanoideae</taxon>
        <taxon>Datureae</taxon>
        <taxon>Datura</taxon>
    </lineage>
</organism>
<dbReference type="EMBL" id="JACEIK010001042">
    <property type="protein sequence ID" value="MCD7465376.1"/>
    <property type="molecule type" value="Genomic_DNA"/>
</dbReference>
<proteinExistence type="predicted"/>
<keyword evidence="2" id="KW-1185">Reference proteome</keyword>
<comment type="caution">
    <text evidence="1">The sequence shown here is derived from an EMBL/GenBank/DDBJ whole genome shotgun (WGS) entry which is preliminary data.</text>
</comment>
<name>A0ABS8T3G7_DATST</name>
<evidence type="ECO:0000313" key="1">
    <source>
        <dbReference type="EMBL" id="MCD7465376.1"/>
    </source>
</evidence>
<reference evidence="1 2" key="1">
    <citation type="journal article" date="2021" name="BMC Genomics">
        <title>Datura genome reveals duplications of psychoactive alkaloid biosynthetic genes and high mutation rate following tissue culture.</title>
        <authorList>
            <person name="Rajewski A."/>
            <person name="Carter-House D."/>
            <person name="Stajich J."/>
            <person name="Litt A."/>
        </authorList>
    </citation>
    <scope>NUCLEOTIDE SEQUENCE [LARGE SCALE GENOMIC DNA]</scope>
    <source>
        <strain evidence="1">AR-01</strain>
    </source>
</reference>
<protein>
    <submittedName>
        <fullName evidence="1">Uncharacterized protein</fullName>
    </submittedName>
</protein>
<dbReference type="Proteomes" id="UP000823775">
    <property type="component" value="Unassembled WGS sequence"/>
</dbReference>
<gene>
    <name evidence="1" type="ORF">HAX54_001191</name>
</gene>
<evidence type="ECO:0000313" key="2">
    <source>
        <dbReference type="Proteomes" id="UP000823775"/>
    </source>
</evidence>
<accession>A0ABS8T3G7</accession>
<sequence length="56" mass="6008">MNEKAGLEIKKLLVIPTKEKDNADDALEGLARTIALKECHCAKGKNLGSALAKEDT</sequence>